<dbReference type="GO" id="GO:0030488">
    <property type="term" value="P:tRNA methylation"/>
    <property type="evidence" value="ECO:0007669"/>
    <property type="project" value="TreeGrafter"/>
</dbReference>
<reference evidence="8" key="1">
    <citation type="submission" date="2011-08" db="EMBL/GenBank/DDBJ databases">
        <authorList>
            <consortium name="The Broad Institute Genome Sequencing Platform"/>
            <person name="Earl A."/>
            <person name="Ward D."/>
            <person name="Feldgarden M."/>
            <person name="Gevers D."/>
            <person name="Sizova M."/>
            <person name="Hazen A."/>
            <person name="Epstein S."/>
            <person name="Young S.K."/>
            <person name="Zeng Q."/>
            <person name="Gargeya S."/>
            <person name="Fitzgerald M."/>
            <person name="Haas B."/>
            <person name="Abouelleil A."/>
            <person name="Alvarado L."/>
            <person name="Arachchi H.M."/>
            <person name="Berlin A."/>
            <person name="Brown A."/>
            <person name="Chapman S.B."/>
            <person name="Chen Z."/>
            <person name="Dunbar C."/>
            <person name="Freedman E."/>
            <person name="Gearin G."/>
            <person name="Gellesch M."/>
            <person name="Goldberg J."/>
            <person name="Griggs A."/>
            <person name="Gujja S."/>
            <person name="Heiman D."/>
            <person name="Howarth C."/>
            <person name="Larson L."/>
            <person name="Lui A."/>
            <person name="MacDonald P.J.P."/>
            <person name="Montmayeur A."/>
            <person name="Murphy C."/>
            <person name="Neiman D."/>
            <person name="Pearson M."/>
            <person name="Priest M."/>
            <person name="Roberts A."/>
            <person name="Saif S."/>
            <person name="Shea T."/>
            <person name="Shenoy N."/>
            <person name="Sisk P."/>
            <person name="Stolte C."/>
            <person name="Sykes S."/>
            <person name="Wortman J."/>
            <person name="Nusbaum C."/>
            <person name="Birren B."/>
        </authorList>
    </citation>
    <scope>NUCLEOTIDE SEQUENCE [LARGE SCALE GENOMIC DNA]</scope>
    <source>
        <strain evidence="8">ACB1</strain>
    </source>
</reference>
<feature type="coiled-coil region" evidence="3">
    <location>
        <begin position="173"/>
        <end position="200"/>
    </location>
</feature>
<accession>G9WNX8</accession>
<dbReference type="GO" id="GO:0002098">
    <property type="term" value="P:tRNA wobble uridine modification"/>
    <property type="evidence" value="ECO:0007669"/>
    <property type="project" value="TreeGrafter"/>
</dbReference>
<dbReference type="GO" id="GO:0005737">
    <property type="term" value="C:cytoplasm"/>
    <property type="evidence" value="ECO:0007669"/>
    <property type="project" value="TreeGrafter"/>
</dbReference>
<dbReference type="Gene3D" id="3.40.50.11410">
    <property type="match status" value="1"/>
</dbReference>
<dbReference type="RefSeq" id="WP_009534917.1">
    <property type="nucleotide sequence ID" value="NZ_KE148312.1"/>
</dbReference>
<evidence type="ECO:0000313" key="9">
    <source>
        <dbReference type="Proteomes" id="UP000018461"/>
    </source>
</evidence>
<dbReference type="SUPFAM" id="SSF52540">
    <property type="entry name" value="P-loop containing nucleoside triphosphate hydrolases"/>
    <property type="match status" value="1"/>
</dbReference>
<feature type="compositionally biased region" description="Basic and acidic residues" evidence="4">
    <location>
        <begin position="223"/>
        <end position="245"/>
    </location>
</feature>
<gene>
    <name evidence="8" type="ORF">HMPREF9625_01061</name>
</gene>
<dbReference type="InterPro" id="IPR006073">
    <property type="entry name" value="GTP-bd"/>
</dbReference>
<dbReference type="Gene3D" id="3.40.50.300">
    <property type="entry name" value="P-loop containing nucleotide triphosphate hydrolases"/>
    <property type="match status" value="1"/>
</dbReference>
<evidence type="ECO:0000259" key="7">
    <source>
        <dbReference type="Pfam" id="PF18133"/>
    </source>
</evidence>
<keyword evidence="9" id="KW-1185">Reference proteome</keyword>
<dbReference type="HOGENOM" id="CLU_042017_0_0_9"/>
<keyword evidence="2" id="KW-0342">GTP-binding</keyword>
<feature type="domain" description="G" evidence="5">
    <location>
        <begin position="14"/>
        <end position="122"/>
    </location>
</feature>
<dbReference type="Pfam" id="PF18133">
    <property type="entry name" value="HydF_tetramer"/>
    <property type="match status" value="1"/>
</dbReference>
<dbReference type="STRING" id="796943.HMPREF9625_01061"/>
<dbReference type="GO" id="GO:0005525">
    <property type="term" value="F:GTP binding"/>
    <property type="evidence" value="ECO:0007669"/>
    <property type="project" value="UniProtKB-KW"/>
</dbReference>
<dbReference type="PATRIC" id="fig|796943.3.peg.1492"/>
<sequence length="489" mass="54417">MSLQDTPQSERIHIGFFGRRNAGKSSLINAIAGQRVSLVSKTLGTTTDPVRKSMEILPLGPVVLIDTPGIDDEGSLGKMRVSRSKEVIRETDIALLVLSAKVFIEENAGVFQRGLEKEKSPSVFTHSKVSEQKKQSLTKAKSGKELIPETERLLLEVFKEEHIPVMLIFSQADRLSETEREVLEEALETLEQKKGEYGIQSIKLISGLFSEGRGDFTGTGGDKGSECREYTSGSEESKESEVDKRSKGIEEIKTALAEFLPKTEERRLFSGLVEAGDFIVLVTPIDESAPKGRLILPEQMAIRDLLDYHAIPIVTQVEELKAVMESLGNKVKLVVTDSQVFKEVESILKKNIPLTSFSILMARYKGFLDYAMEGCATLDSLEEGDKIYIAEGCTHHRQCGDIGTVKLPRMIEKYSGKTLDFVFTGGKGFLSEEKRQGIRLMIHCGACMLSEREVQSRYRDFLDREIPICNYGLAMAKMTGILDRAVMML</sequence>
<feature type="domain" description="Hydrogen maturase F dimerization" evidence="6">
    <location>
        <begin position="268"/>
        <end position="366"/>
    </location>
</feature>
<proteinExistence type="predicted"/>
<keyword evidence="1" id="KW-0547">Nucleotide-binding</keyword>
<dbReference type="AlphaFoldDB" id="G9WNX8"/>
<feature type="domain" description="Hydrogen maturase F tetramerization" evidence="7">
    <location>
        <begin position="370"/>
        <end position="487"/>
    </location>
</feature>
<name>G9WNX8_9FIRM</name>
<dbReference type="Gene3D" id="3.40.50.11420">
    <property type="match status" value="1"/>
</dbReference>
<organism evidence="8 9">
    <name type="scientific">Oribacterium parvum ACB1</name>
    <dbReference type="NCBI Taxonomy" id="796943"/>
    <lineage>
        <taxon>Bacteria</taxon>
        <taxon>Bacillati</taxon>
        <taxon>Bacillota</taxon>
        <taxon>Clostridia</taxon>
        <taxon>Lachnospirales</taxon>
        <taxon>Lachnospiraceae</taxon>
        <taxon>Oribacterium</taxon>
    </lineage>
</organism>
<evidence type="ECO:0000256" key="2">
    <source>
        <dbReference type="ARBA" id="ARBA00023134"/>
    </source>
</evidence>
<dbReference type="InterPro" id="IPR027417">
    <property type="entry name" value="P-loop_NTPase"/>
</dbReference>
<dbReference type="PANTHER" id="PTHR42714:SF6">
    <property type="entry name" value="TRANSLATION INITIATION FACTOR IF-2"/>
    <property type="match status" value="1"/>
</dbReference>
<feature type="region of interest" description="Disordered" evidence="4">
    <location>
        <begin position="215"/>
        <end position="245"/>
    </location>
</feature>
<dbReference type="CDD" id="cd00880">
    <property type="entry name" value="Era_like"/>
    <property type="match status" value="1"/>
</dbReference>
<dbReference type="NCBIfam" id="TIGR00231">
    <property type="entry name" value="small_GTP"/>
    <property type="match status" value="1"/>
</dbReference>
<dbReference type="InterPro" id="IPR005225">
    <property type="entry name" value="Small_GTP-bd"/>
</dbReference>
<dbReference type="InterPro" id="IPR040644">
    <property type="entry name" value="HydF_tetramer"/>
</dbReference>
<evidence type="ECO:0000259" key="5">
    <source>
        <dbReference type="Pfam" id="PF01926"/>
    </source>
</evidence>
<evidence type="ECO:0000313" key="8">
    <source>
        <dbReference type="EMBL" id="EHL10061.1"/>
    </source>
</evidence>
<dbReference type="InterPro" id="IPR041606">
    <property type="entry name" value="HydF_dimer"/>
</dbReference>
<reference evidence="8" key="2">
    <citation type="submission" date="2013-03" db="EMBL/GenBank/DDBJ databases">
        <title>The Genome Sequence of Oribacterium sp. ACB1.</title>
        <authorList>
            <consortium name="The Broad Institute Genomics Platform"/>
            <consortium name="The Broad Institute Genome Sequencing Center for Infectious Disease"/>
            <person name="Earl A."/>
            <person name="Ward D."/>
            <person name="Feldgarden M."/>
            <person name="Gevers D."/>
            <person name="Sizova M."/>
            <person name="Hazen A."/>
            <person name="Epstein S."/>
            <person name="Walker B."/>
            <person name="Young S."/>
            <person name="Zeng Q."/>
            <person name="Gargeya S."/>
            <person name="Fitzgerald M."/>
            <person name="Haas B."/>
            <person name="Abouelleil A."/>
            <person name="Allen A.W."/>
            <person name="Alvarado L."/>
            <person name="Arachchi H.M."/>
            <person name="Berlin A.M."/>
            <person name="Chapman S.B."/>
            <person name="Gainer-Dewar J."/>
            <person name="Goldberg J."/>
            <person name="Griggs A."/>
            <person name="Gujja S."/>
            <person name="Hansen M."/>
            <person name="Howarth C."/>
            <person name="Imamovic A."/>
            <person name="Ireland A."/>
            <person name="Larimer J."/>
            <person name="McCowan C."/>
            <person name="Murphy C."/>
            <person name="Pearson M."/>
            <person name="Poon T.W."/>
            <person name="Priest M."/>
            <person name="Roberts A."/>
            <person name="Saif S."/>
            <person name="Shea T."/>
            <person name="Sisk P."/>
            <person name="Sykes S."/>
            <person name="Wortman J."/>
            <person name="Nusbaum C."/>
            <person name="Birren B."/>
        </authorList>
    </citation>
    <scope>NUCLEOTIDE SEQUENCE [LARGE SCALE GENOMIC DNA]</scope>
    <source>
        <strain evidence="8">ACB1</strain>
    </source>
</reference>
<evidence type="ECO:0000256" key="4">
    <source>
        <dbReference type="SAM" id="MobiDB-lite"/>
    </source>
</evidence>
<evidence type="ECO:0000256" key="3">
    <source>
        <dbReference type="SAM" id="Coils"/>
    </source>
</evidence>
<dbReference type="Pfam" id="PF18128">
    <property type="entry name" value="HydF_dimer"/>
    <property type="match status" value="1"/>
</dbReference>
<dbReference type="Pfam" id="PF01926">
    <property type="entry name" value="MMR_HSR1"/>
    <property type="match status" value="1"/>
</dbReference>
<dbReference type="EMBL" id="AFZC02000003">
    <property type="protein sequence ID" value="EHL10061.1"/>
    <property type="molecule type" value="Genomic_DNA"/>
</dbReference>
<evidence type="ECO:0000259" key="6">
    <source>
        <dbReference type="Pfam" id="PF18128"/>
    </source>
</evidence>
<dbReference type="PANTHER" id="PTHR42714">
    <property type="entry name" value="TRNA MODIFICATION GTPASE GTPBP3"/>
    <property type="match status" value="1"/>
</dbReference>
<keyword evidence="3" id="KW-0175">Coiled coil</keyword>
<comment type="caution">
    <text evidence="8">The sequence shown here is derived from an EMBL/GenBank/DDBJ whole genome shotgun (WGS) entry which is preliminary data.</text>
</comment>
<protein>
    <submittedName>
        <fullName evidence="8">Hydrogenase maturation GTPase HydF</fullName>
    </submittedName>
</protein>
<dbReference type="Proteomes" id="UP000018461">
    <property type="component" value="Unassembled WGS sequence"/>
</dbReference>
<evidence type="ECO:0000256" key="1">
    <source>
        <dbReference type="ARBA" id="ARBA00022741"/>
    </source>
</evidence>